<keyword evidence="6" id="KW-1185">Reference proteome</keyword>
<dbReference type="Proteomes" id="UP000594261">
    <property type="component" value="Chromosome 2"/>
</dbReference>
<feature type="domain" description="Bulb-type lectin" evidence="4">
    <location>
        <begin position="41"/>
        <end position="122"/>
    </location>
</feature>
<organism evidence="5 6">
    <name type="scientific">Quercus lobata</name>
    <name type="common">Valley oak</name>
    <dbReference type="NCBI Taxonomy" id="97700"/>
    <lineage>
        <taxon>Eukaryota</taxon>
        <taxon>Viridiplantae</taxon>
        <taxon>Streptophyta</taxon>
        <taxon>Embryophyta</taxon>
        <taxon>Tracheophyta</taxon>
        <taxon>Spermatophyta</taxon>
        <taxon>Magnoliopsida</taxon>
        <taxon>eudicotyledons</taxon>
        <taxon>Gunneridae</taxon>
        <taxon>Pentapetalae</taxon>
        <taxon>rosids</taxon>
        <taxon>fabids</taxon>
        <taxon>Fagales</taxon>
        <taxon>Fagaceae</taxon>
        <taxon>Quercus</taxon>
    </lineage>
</organism>
<keyword evidence="1" id="KW-0732">Signal</keyword>
<evidence type="ECO:0000313" key="6">
    <source>
        <dbReference type="Proteomes" id="UP000594261"/>
    </source>
</evidence>
<keyword evidence="3" id="KW-0325">Glycoprotein</keyword>
<dbReference type="PANTHER" id="PTHR32444">
    <property type="entry name" value="BULB-TYPE LECTIN DOMAIN-CONTAINING PROTEIN"/>
    <property type="match status" value="1"/>
</dbReference>
<protein>
    <recommendedName>
        <fullName evidence="4">Bulb-type lectin domain-containing protein</fullName>
    </recommendedName>
</protein>
<reference evidence="5" key="2">
    <citation type="submission" date="2021-01" db="UniProtKB">
        <authorList>
            <consortium name="EnsemblPlants"/>
        </authorList>
    </citation>
    <scope>IDENTIFICATION</scope>
</reference>
<dbReference type="PANTHER" id="PTHR32444:SF247">
    <property type="entry name" value="OS01G0958200 PROTEIN"/>
    <property type="match status" value="1"/>
</dbReference>
<evidence type="ECO:0000256" key="1">
    <source>
        <dbReference type="ARBA" id="ARBA00022729"/>
    </source>
</evidence>
<name>A0A7N2L3L1_QUELO</name>
<dbReference type="InterPro" id="IPR036426">
    <property type="entry name" value="Bulb-type_lectin_dom_sf"/>
</dbReference>
<keyword evidence="2" id="KW-1015">Disulfide bond</keyword>
<sequence>MAQRRSQNQEICTTIKFSWWSHFAILFLITSVLKAHLADASDTIYPGQSLARNQTLTSKDGIFQMGFFSPGKSHHYNLGIWYKMIAEFTVVWEEDSTYLGLEPGSMALELSKDGLLAIKKRI</sequence>
<proteinExistence type="predicted"/>
<dbReference type="InterPro" id="IPR001480">
    <property type="entry name" value="Bulb-type_lectin_dom"/>
</dbReference>
<evidence type="ECO:0000313" key="5">
    <source>
        <dbReference type="EnsemblPlants" id="QL02p102527:mrna:CDS:1"/>
    </source>
</evidence>
<dbReference type="Gene3D" id="2.90.10.10">
    <property type="entry name" value="Bulb-type lectin domain"/>
    <property type="match status" value="1"/>
</dbReference>
<dbReference type="PROSITE" id="PS50927">
    <property type="entry name" value="BULB_LECTIN"/>
    <property type="match status" value="1"/>
</dbReference>
<evidence type="ECO:0000259" key="4">
    <source>
        <dbReference type="PROSITE" id="PS50927"/>
    </source>
</evidence>
<accession>A0A7N2L3L1</accession>
<dbReference type="Gramene" id="QL02p102527:mrna">
    <property type="protein sequence ID" value="QL02p102527:mrna:CDS:1"/>
    <property type="gene ID" value="QL02p102527"/>
</dbReference>
<dbReference type="InParanoid" id="A0A7N2L3L1"/>
<reference evidence="6" key="1">
    <citation type="journal article" date="2016" name="G3 (Bethesda)">
        <title>First Draft Assembly and Annotation of the Genome of a California Endemic Oak Quercus lobata Nee (Fagaceae).</title>
        <authorList>
            <person name="Sork V.L."/>
            <person name="Fitz-Gibbon S.T."/>
            <person name="Puiu D."/>
            <person name="Crepeau M."/>
            <person name="Gugger P.F."/>
            <person name="Sherman R."/>
            <person name="Stevens K."/>
            <person name="Langley C.H."/>
            <person name="Pellegrini M."/>
            <person name="Salzberg S.L."/>
        </authorList>
    </citation>
    <scope>NUCLEOTIDE SEQUENCE [LARGE SCALE GENOMIC DNA]</scope>
    <source>
        <strain evidence="6">cv. SW786</strain>
    </source>
</reference>
<dbReference type="EnsemblPlants" id="QL02p102527:mrna">
    <property type="protein sequence ID" value="QL02p102527:mrna:CDS:1"/>
    <property type="gene ID" value="QL02p102527"/>
</dbReference>
<dbReference type="AlphaFoldDB" id="A0A7N2L3L1"/>
<evidence type="ECO:0000256" key="2">
    <source>
        <dbReference type="ARBA" id="ARBA00023157"/>
    </source>
</evidence>
<evidence type="ECO:0000256" key="3">
    <source>
        <dbReference type="ARBA" id="ARBA00023180"/>
    </source>
</evidence>